<dbReference type="AlphaFoldDB" id="A0A1M6G3F6"/>
<organism evidence="1 2">
    <name type="scientific">Tessaracoccus bendigoensis DSM 12906</name>
    <dbReference type="NCBI Taxonomy" id="1123357"/>
    <lineage>
        <taxon>Bacteria</taxon>
        <taxon>Bacillati</taxon>
        <taxon>Actinomycetota</taxon>
        <taxon>Actinomycetes</taxon>
        <taxon>Propionibacteriales</taxon>
        <taxon>Propionibacteriaceae</taxon>
        <taxon>Tessaracoccus</taxon>
    </lineage>
</organism>
<name>A0A1M6G3F6_9ACTN</name>
<dbReference type="EMBL" id="FQZG01000024">
    <property type="protein sequence ID" value="SHJ04491.1"/>
    <property type="molecule type" value="Genomic_DNA"/>
</dbReference>
<keyword evidence="2" id="KW-1185">Reference proteome</keyword>
<sequence>MPLAETQITRLIPASRIAATTAVRNAIADEAAVTGDLIIPAHFPGIRGGRVVENPRRFVLSDA</sequence>
<dbReference type="STRING" id="1123357.SAMN02745244_01600"/>
<evidence type="ECO:0000313" key="1">
    <source>
        <dbReference type="EMBL" id="SHJ04491.1"/>
    </source>
</evidence>
<proteinExistence type="predicted"/>
<evidence type="ECO:0000313" key="2">
    <source>
        <dbReference type="Proteomes" id="UP000184512"/>
    </source>
</evidence>
<accession>A0A1M6G3F6</accession>
<gene>
    <name evidence="1" type="ORF">SAMN02745244_01600</name>
</gene>
<protein>
    <submittedName>
        <fullName evidence="1">Uncharacterized protein</fullName>
    </submittedName>
</protein>
<dbReference type="Proteomes" id="UP000184512">
    <property type="component" value="Unassembled WGS sequence"/>
</dbReference>
<reference evidence="1 2" key="1">
    <citation type="submission" date="2016-11" db="EMBL/GenBank/DDBJ databases">
        <authorList>
            <person name="Jaros S."/>
            <person name="Januszkiewicz K."/>
            <person name="Wedrychowicz H."/>
        </authorList>
    </citation>
    <scope>NUCLEOTIDE SEQUENCE [LARGE SCALE GENOMIC DNA]</scope>
    <source>
        <strain evidence="1 2">DSM 12906</strain>
    </source>
</reference>